<protein>
    <submittedName>
        <fullName evidence="4">RND family efflux transporter, MFP subunit</fullName>
    </submittedName>
</protein>
<dbReference type="HOGENOM" id="CLU_018816_18_1_7"/>
<keyword evidence="5" id="KW-1185">Reference proteome</keyword>
<dbReference type="PANTHER" id="PTHR30469">
    <property type="entry name" value="MULTIDRUG RESISTANCE PROTEIN MDTA"/>
    <property type="match status" value="1"/>
</dbReference>
<dbReference type="Gene3D" id="2.40.30.170">
    <property type="match status" value="1"/>
</dbReference>
<proteinExistence type="inferred from homology"/>
<reference evidence="5" key="1">
    <citation type="journal article" date="2013" name="Stand. Genomic Sci.">
        <title>Complete genome sequence of Desulfocapsa sulfexigens, a marine deltaproteobacterium specialized in disproportionating inorganic sulfur compounds.</title>
        <authorList>
            <person name="Finster K.W."/>
            <person name="Kjeldsen K.U."/>
            <person name="Kube M."/>
            <person name="Reinhardt R."/>
            <person name="Mussmann M."/>
            <person name="Amann R."/>
            <person name="Schreiber L."/>
        </authorList>
    </citation>
    <scope>NUCLEOTIDE SEQUENCE [LARGE SCALE GENOMIC DNA]</scope>
    <source>
        <strain evidence="5">DSM 10523 / SB164P1</strain>
    </source>
</reference>
<keyword evidence="2" id="KW-1133">Transmembrane helix</keyword>
<dbReference type="GO" id="GO:0015562">
    <property type="term" value="F:efflux transmembrane transporter activity"/>
    <property type="evidence" value="ECO:0007669"/>
    <property type="project" value="TreeGrafter"/>
</dbReference>
<evidence type="ECO:0000256" key="2">
    <source>
        <dbReference type="SAM" id="Phobius"/>
    </source>
</evidence>
<dbReference type="KEGG" id="dsf:UWK_00818"/>
<evidence type="ECO:0000256" key="1">
    <source>
        <dbReference type="ARBA" id="ARBA00009477"/>
    </source>
</evidence>
<dbReference type="Gene3D" id="2.40.50.100">
    <property type="match status" value="1"/>
</dbReference>
<gene>
    <name evidence="4" type="ordered locus">UWK_00818</name>
</gene>
<dbReference type="Gene3D" id="2.40.420.20">
    <property type="match status" value="1"/>
</dbReference>
<dbReference type="NCBIfam" id="TIGR01730">
    <property type="entry name" value="RND_mfp"/>
    <property type="match status" value="1"/>
</dbReference>
<dbReference type="InterPro" id="IPR058647">
    <property type="entry name" value="BSH_CzcB-like"/>
</dbReference>
<evidence type="ECO:0000313" key="5">
    <source>
        <dbReference type="Proteomes" id="UP000011721"/>
    </source>
</evidence>
<dbReference type="eggNOG" id="COG0845">
    <property type="taxonomic scope" value="Bacteria"/>
</dbReference>
<feature type="domain" description="CzcB-like barrel-sandwich hybrid" evidence="3">
    <location>
        <begin position="78"/>
        <end position="223"/>
    </location>
</feature>
<dbReference type="STRING" id="1167006.UWK_00818"/>
<dbReference type="Gene3D" id="1.10.287.470">
    <property type="entry name" value="Helix hairpin bin"/>
    <property type="match status" value="1"/>
</dbReference>
<comment type="similarity">
    <text evidence="1">Belongs to the membrane fusion protein (MFP) (TC 8.A.1) family.</text>
</comment>
<accession>M1P6R3</accession>
<dbReference type="Pfam" id="PF25973">
    <property type="entry name" value="BSH_CzcB"/>
    <property type="match status" value="1"/>
</dbReference>
<keyword evidence="2" id="KW-0472">Membrane</keyword>
<dbReference type="PANTHER" id="PTHR30469:SF29">
    <property type="entry name" value="BLR2860 PROTEIN"/>
    <property type="match status" value="1"/>
</dbReference>
<dbReference type="Proteomes" id="UP000011721">
    <property type="component" value="Chromosome"/>
</dbReference>
<sequence length="413" mass="45685">MIMSEQKNSMRTTVIIRVVACLIILLIGLGGFRFLKSRKKAPSHAVQVERPLKVAAVAAMFADVPVSIEAHGELRSIRMVEIAAEVAGSVVEVHPRLQTGEVIAKGELLFAIDDRDYRNDYESNRARLAILKRDKELTAKELERARILFEKNKVGTRAGVEKAEQAANNSADKLAQVQQAMIRAEINLERCMVYAPFTCRITSKNIEKGQYVAPGKIVLGLADDSVLELEVPLDSRDAFAWLQFSENKVAQSASAGSDAWFSAVKPVECEVVWTEDAGNRAVATMNRVSFFDQKTRTVKVVLRLDSKQFAEKNIPMPLVSGMFCRVVIPGGTMKKVVGLPRWAVSFENTVYVVRDGRLETVPVKVARVQDNKAYVNDGLDQGDMVVTTRLVNPLERSLVDVIQTATPSPEGEK</sequence>
<evidence type="ECO:0000313" key="4">
    <source>
        <dbReference type="EMBL" id="AGF77392.1"/>
    </source>
</evidence>
<evidence type="ECO:0000259" key="3">
    <source>
        <dbReference type="Pfam" id="PF25973"/>
    </source>
</evidence>
<dbReference type="EMBL" id="CP003985">
    <property type="protein sequence ID" value="AGF77392.1"/>
    <property type="molecule type" value="Genomic_DNA"/>
</dbReference>
<dbReference type="GO" id="GO:1990281">
    <property type="term" value="C:efflux pump complex"/>
    <property type="evidence" value="ECO:0007669"/>
    <property type="project" value="TreeGrafter"/>
</dbReference>
<dbReference type="OrthoDB" id="5412426at2"/>
<dbReference type="SUPFAM" id="SSF111369">
    <property type="entry name" value="HlyD-like secretion proteins"/>
    <property type="match status" value="1"/>
</dbReference>
<dbReference type="InterPro" id="IPR006143">
    <property type="entry name" value="RND_pump_MFP"/>
</dbReference>
<keyword evidence="2" id="KW-0812">Transmembrane</keyword>
<name>M1P6R3_DESSD</name>
<organism evidence="4 5">
    <name type="scientific">Desulfocapsa sulfexigens (strain DSM 10523 / SB164P1)</name>
    <dbReference type="NCBI Taxonomy" id="1167006"/>
    <lineage>
        <taxon>Bacteria</taxon>
        <taxon>Pseudomonadati</taxon>
        <taxon>Thermodesulfobacteriota</taxon>
        <taxon>Desulfobulbia</taxon>
        <taxon>Desulfobulbales</taxon>
        <taxon>Desulfocapsaceae</taxon>
        <taxon>Desulfocapsa</taxon>
    </lineage>
</organism>
<feature type="transmembrane region" description="Helical" evidence="2">
    <location>
        <begin position="14"/>
        <end position="35"/>
    </location>
</feature>
<dbReference type="AlphaFoldDB" id="M1P6R3"/>